<reference evidence="8 10" key="1">
    <citation type="submission" date="2018-10" db="EMBL/GenBank/DDBJ databases">
        <title>Co-occurring genomic capacity for anaerobic methane metabolism and dissimilatory sulfite reduction discovered in the Korarchaeota.</title>
        <authorList>
            <person name="Mckay L.J."/>
            <person name="Dlakic M."/>
            <person name="Fields M.W."/>
            <person name="Delmont T.O."/>
            <person name="Eren A.M."/>
            <person name="Jay Z.J."/>
            <person name="Klingelsmith K.B."/>
            <person name="Rusch D.B."/>
            <person name="Inskeep W.P."/>
        </authorList>
    </citation>
    <scope>NUCLEOTIDE SEQUENCE [LARGE SCALE GENOMIC DNA]</scope>
    <source>
        <strain evidence="8 10">MDKW</strain>
    </source>
</reference>
<comment type="subunit">
    <text evidence="6">Part of the 30S ribosomal subunit.</text>
</comment>
<evidence type="ECO:0000256" key="2">
    <source>
        <dbReference type="ARBA" id="ARBA00022771"/>
    </source>
</evidence>
<feature type="binding site" evidence="6">
    <location>
        <position position="42"/>
    </location>
    <ligand>
        <name>Zn(2+)</name>
        <dbReference type="ChEBI" id="CHEBI:29105"/>
    </ligand>
</feature>
<evidence type="ECO:0000259" key="7">
    <source>
        <dbReference type="SMART" id="SM01402"/>
    </source>
</evidence>
<dbReference type="InterPro" id="IPR002906">
    <property type="entry name" value="Ribosomal_eS31"/>
</dbReference>
<dbReference type="Proteomes" id="UP000277582">
    <property type="component" value="Unassembled WGS sequence"/>
</dbReference>
<dbReference type="Gene3D" id="6.20.50.180">
    <property type="match status" value="1"/>
</dbReference>
<keyword evidence="5 6" id="KW-0687">Ribonucleoprotein</keyword>
<dbReference type="SMART" id="SM01402">
    <property type="entry name" value="Ribosomal_S27"/>
    <property type="match status" value="1"/>
</dbReference>
<feature type="binding site" evidence="6">
    <location>
        <position position="58"/>
    </location>
    <ligand>
        <name>Zn(2+)</name>
        <dbReference type="ChEBI" id="CHEBI:29105"/>
    </ligand>
</feature>
<evidence type="ECO:0000256" key="3">
    <source>
        <dbReference type="ARBA" id="ARBA00022833"/>
    </source>
</evidence>
<evidence type="ECO:0000313" key="8">
    <source>
        <dbReference type="EMBL" id="RSN73609.1"/>
    </source>
</evidence>
<dbReference type="NCBIfam" id="NF001669">
    <property type="entry name" value="PRK00432.1"/>
    <property type="match status" value="1"/>
</dbReference>
<evidence type="ECO:0000313" key="10">
    <source>
        <dbReference type="Proteomes" id="UP000277582"/>
    </source>
</evidence>
<dbReference type="Proteomes" id="UP000316217">
    <property type="component" value="Unassembled WGS sequence"/>
</dbReference>
<keyword evidence="1 6" id="KW-0479">Metal-binding</keyword>
<dbReference type="HAMAP" id="MF_00777">
    <property type="entry name" value="Ribosomal_eS31"/>
    <property type="match status" value="1"/>
</dbReference>
<dbReference type="EMBL" id="RCOS01000113">
    <property type="protein sequence ID" value="RSN73609.1"/>
    <property type="molecule type" value="Genomic_DNA"/>
</dbReference>
<dbReference type="SUPFAM" id="SSF57829">
    <property type="entry name" value="Zn-binding ribosomal proteins"/>
    <property type="match status" value="1"/>
</dbReference>
<evidence type="ECO:0000313" key="11">
    <source>
        <dbReference type="Proteomes" id="UP000316217"/>
    </source>
</evidence>
<dbReference type="InterPro" id="IPR022845">
    <property type="entry name" value="Ribosomal_eS31_arc"/>
</dbReference>
<dbReference type="Pfam" id="PF01599">
    <property type="entry name" value="Ribosomal_S27"/>
    <property type="match status" value="1"/>
</dbReference>
<dbReference type="AlphaFoldDB" id="A0A3R9RMA4"/>
<dbReference type="GO" id="GO:0005840">
    <property type="term" value="C:ribosome"/>
    <property type="evidence" value="ECO:0007669"/>
    <property type="project" value="UniProtKB-KW"/>
</dbReference>
<evidence type="ECO:0000256" key="1">
    <source>
        <dbReference type="ARBA" id="ARBA00022723"/>
    </source>
</evidence>
<evidence type="ECO:0000256" key="5">
    <source>
        <dbReference type="ARBA" id="ARBA00023274"/>
    </source>
</evidence>
<feature type="domain" description="Small ribosomal subunit protein eS31" evidence="7">
    <location>
        <begin position="21"/>
        <end position="61"/>
    </location>
</feature>
<evidence type="ECO:0000256" key="6">
    <source>
        <dbReference type="HAMAP-Rule" id="MF_00777"/>
    </source>
</evidence>
<comment type="caution">
    <text evidence="6">Lacks conserved residue(s) required for the propagation of feature annotation.</text>
</comment>
<dbReference type="GO" id="GO:0006412">
    <property type="term" value="P:translation"/>
    <property type="evidence" value="ECO:0007669"/>
    <property type="project" value="UniProtKB-UniRule"/>
</dbReference>
<dbReference type="GO" id="GO:1990904">
    <property type="term" value="C:ribonucleoprotein complex"/>
    <property type="evidence" value="ECO:0007669"/>
    <property type="project" value="UniProtKB-KW"/>
</dbReference>
<keyword evidence="10" id="KW-1185">Reference proteome</keyword>
<dbReference type="GO" id="GO:0003735">
    <property type="term" value="F:structural constituent of ribosome"/>
    <property type="evidence" value="ECO:0007669"/>
    <property type="project" value="InterPro"/>
</dbReference>
<name>A0A3R9RMA4_9CREN</name>
<protein>
    <recommendedName>
        <fullName evidence="6">Small ribosomal subunit protein eS31</fullName>
    </recommendedName>
</protein>
<keyword evidence="4 6" id="KW-0689">Ribosomal protein</keyword>
<evidence type="ECO:0000256" key="4">
    <source>
        <dbReference type="ARBA" id="ARBA00022980"/>
    </source>
</evidence>
<dbReference type="GO" id="GO:0008270">
    <property type="term" value="F:zinc ion binding"/>
    <property type="evidence" value="ECO:0007669"/>
    <property type="project" value="UniProtKB-UniRule"/>
</dbReference>
<comment type="cofactor">
    <cofactor evidence="6">
        <name>Zn(2+)</name>
        <dbReference type="ChEBI" id="CHEBI:29105"/>
    </cofactor>
    <text evidence="6">Binds 1 zinc ion per subunit.</text>
</comment>
<organism evidence="8 10">
    <name type="scientific">Candidatus Methanodesulfokora washburnensis</name>
    <dbReference type="NCBI Taxonomy" id="2478471"/>
    <lineage>
        <taxon>Archaea</taxon>
        <taxon>Thermoproteota</taxon>
        <taxon>Candidatus Korarchaeia</taxon>
        <taxon>Candidatus Korarchaeia incertae sedis</taxon>
        <taxon>Candidatus Methanodesulfokora</taxon>
    </lineage>
</organism>
<dbReference type="InterPro" id="IPR011332">
    <property type="entry name" value="Ribosomal_zn-bd"/>
</dbReference>
<sequence>MRKEERVNEVVKLVRHASTQVWKFYEIKEDKILLRRKKCPRCGSFMAEHENRFSCGKCGYTEFKTSIKGP</sequence>
<dbReference type="RefSeq" id="WP_125671849.1">
    <property type="nucleotide sequence ID" value="NZ_RCOS01000113.1"/>
</dbReference>
<feature type="binding site" evidence="6">
    <location>
        <position position="55"/>
    </location>
    <ligand>
        <name>Zn(2+)</name>
        <dbReference type="ChEBI" id="CHEBI:29105"/>
    </ligand>
</feature>
<keyword evidence="3 6" id="KW-0862">Zinc</keyword>
<accession>A0A3R9RMA4</accession>
<keyword evidence="2 6" id="KW-0863">Zinc-finger</keyword>
<dbReference type="EMBL" id="RXII01000121">
    <property type="protein sequence ID" value="RZN58185.1"/>
    <property type="molecule type" value="Genomic_DNA"/>
</dbReference>
<feature type="binding site" evidence="6">
    <location>
        <position position="39"/>
    </location>
    <ligand>
        <name>Zn(2+)</name>
        <dbReference type="ChEBI" id="CHEBI:29105"/>
    </ligand>
</feature>
<dbReference type="OrthoDB" id="25142at2157"/>
<proteinExistence type="inferred from homology"/>
<comment type="similarity">
    <text evidence="6">Belongs to the eukaryotic ribosomal protein eS31 family.</text>
</comment>
<gene>
    <name evidence="6" type="primary">rps27ae</name>
    <name evidence="8" type="ORF">D6D85_10095</name>
    <name evidence="9" type="ORF">EF810_07810</name>
</gene>
<reference evidence="9 11" key="2">
    <citation type="journal article" date="2019" name="Nat. Microbiol.">
        <title>Wide diversity of methane and short-chain alkane metabolisms in uncultured archaea.</title>
        <authorList>
            <person name="Borrel G."/>
            <person name="Adam P.S."/>
            <person name="McKay L.J."/>
            <person name="Chen L.X."/>
            <person name="Sierra-Garcia I.N."/>
            <person name="Sieber C.M."/>
            <person name="Letourneur Q."/>
            <person name="Ghozlane A."/>
            <person name="Andersen G.L."/>
            <person name="Li W.J."/>
            <person name="Hallam S.J."/>
            <person name="Muyzer G."/>
            <person name="de Oliveira V.M."/>
            <person name="Inskeep W.P."/>
            <person name="Banfield J.F."/>
            <person name="Gribaldo S."/>
        </authorList>
    </citation>
    <scope>NUCLEOTIDE SEQUENCE [LARGE SCALE GENOMIC DNA]</scope>
    <source>
        <strain evidence="9">NM4</strain>
    </source>
</reference>
<evidence type="ECO:0000313" key="9">
    <source>
        <dbReference type="EMBL" id="RZN58185.1"/>
    </source>
</evidence>
<comment type="caution">
    <text evidence="8">The sequence shown here is derived from an EMBL/GenBank/DDBJ whole genome shotgun (WGS) entry which is preliminary data.</text>
</comment>